<evidence type="ECO:0000256" key="1">
    <source>
        <dbReference type="ARBA" id="ARBA00004141"/>
    </source>
</evidence>
<dbReference type="OMA" id="FANATFW"/>
<keyword evidence="3" id="KW-0472">Membrane</keyword>
<proteinExistence type="predicted"/>
<dbReference type="PANTHER" id="PTHR11360">
    <property type="entry name" value="MONOCARBOXYLATE TRANSPORTER"/>
    <property type="match status" value="1"/>
</dbReference>
<feature type="transmembrane region" description="Helical" evidence="3">
    <location>
        <begin position="85"/>
        <end position="103"/>
    </location>
</feature>
<sequence length="447" mass="48098">MDSQTVPPSPPHPWRYMIIFSRFFWCFIALGSFKSLGVFLPHFVQTFSTSTAVAGLICSFLLGFGMFIFGPFIGALMKVWDSRKLTIAGGLLAGIGTVAASFSCSMTQMAAMFALISIGLAFIQVAAIKPTMDYFPESFATANGVALSGGTIGVMVLPPVMDRLVELYGWRTAFALLGAFSFNYVVSGALLRPLHRMRASYTRLPDKMNDTDAKTEKSGNQSDQYLSPDRNTSRVNIKKVFSIILEVLRERFDTQALADPIFIIYQVACVLNGMVYSMWHLFLIPQSLELGFGDKPSAFLATYGGLGALVGRVGHGSIVDSGLIKASTLLALSSLVFAVCCGLNPLATSSYDAIAILATISGIAIGAIFPLCFVVMREITGDQQTSAFSWLFLSHGGGQLLGGFLAGLIHDVTGMYEFAFVGMGAVATVLVAILVLTRCLMLKRASK</sequence>
<feature type="domain" description="Major facilitator superfamily (MFS) profile" evidence="4">
    <location>
        <begin position="1"/>
        <end position="440"/>
    </location>
</feature>
<name>A0A913ZS98_PATMI</name>
<feature type="transmembrane region" description="Helical" evidence="3">
    <location>
        <begin position="388"/>
        <end position="409"/>
    </location>
</feature>
<dbReference type="GO" id="GO:0008028">
    <property type="term" value="F:monocarboxylic acid transmembrane transporter activity"/>
    <property type="evidence" value="ECO:0007669"/>
    <property type="project" value="TreeGrafter"/>
</dbReference>
<feature type="transmembrane region" description="Helical" evidence="3">
    <location>
        <begin position="50"/>
        <end position="73"/>
    </location>
</feature>
<dbReference type="Pfam" id="PF07690">
    <property type="entry name" value="MFS_1"/>
    <property type="match status" value="1"/>
</dbReference>
<dbReference type="InterPro" id="IPR050327">
    <property type="entry name" value="Proton-linked_MCT"/>
</dbReference>
<feature type="transmembrane region" description="Helical" evidence="3">
    <location>
        <begin position="23"/>
        <end position="44"/>
    </location>
</feature>
<accession>A0A913ZS98</accession>
<feature type="transmembrane region" description="Helical" evidence="3">
    <location>
        <begin position="326"/>
        <end position="347"/>
    </location>
</feature>
<evidence type="ECO:0000313" key="5">
    <source>
        <dbReference type="EnsemblMetazoa" id="XP_038054274.1"/>
    </source>
</evidence>
<dbReference type="EnsemblMetazoa" id="XM_038198346.1">
    <property type="protein sequence ID" value="XP_038054274.1"/>
    <property type="gene ID" value="LOC119726604"/>
</dbReference>
<feature type="compositionally biased region" description="Polar residues" evidence="2">
    <location>
        <begin position="218"/>
        <end position="230"/>
    </location>
</feature>
<feature type="transmembrane region" description="Helical" evidence="3">
    <location>
        <begin position="261"/>
        <end position="284"/>
    </location>
</feature>
<organism evidence="5 6">
    <name type="scientific">Patiria miniata</name>
    <name type="common">Bat star</name>
    <name type="synonym">Asterina miniata</name>
    <dbReference type="NCBI Taxonomy" id="46514"/>
    <lineage>
        <taxon>Eukaryota</taxon>
        <taxon>Metazoa</taxon>
        <taxon>Echinodermata</taxon>
        <taxon>Eleutherozoa</taxon>
        <taxon>Asterozoa</taxon>
        <taxon>Asteroidea</taxon>
        <taxon>Valvatacea</taxon>
        <taxon>Valvatida</taxon>
        <taxon>Asterinidae</taxon>
        <taxon>Patiria</taxon>
    </lineage>
</organism>
<keyword evidence="6" id="KW-1185">Reference proteome</keyword>
<feature type="transmembrane region" description="Helical" evidence="3">
    <location>
        <begin position="109"/>
        <end position="128"/>
    </location>
</feature>
<dbReference type="Gene3D" id="1.20.1250.20">
    <property type="entry name" value="MFS general substrate transporter like domains"/>
    <property type="match status" value="1"/>
</dbReference>
<evidence type="ECO:0000256" key="3">
    <source>
        <dbReference type="SAM" id="Phobius"/>
    </source>
</evidence>
<feature type="compositionally biased region" description="Basic and acidic residues" evidence="2">
    <location>
        <begin position="206"/>
        <end position="217"/>
    </location>
</feature>
<dbReference type="InterPro" id="IPR020846">
    <property type="entry name" value="MFS_dom"/>
</dbReference>
<dbReference type="AlphaFoldDB" id="A0A913ZS98"/>
<dbReference type="InterPro" id="IPR011701">
    <property type="entry name" value="MFS"/>
</dbReference>
<dbReference type="Proteomes" id="UP000887568">
    <property type="component" value="Unplaced"/>
</dbReference>
<feature type="transmembrane region" description="Helical" evidence="3">
    <location>
        <begin position="173"/>
        <end position="191"/>
    </location>
</feature>
<keyword evidence="3" id="KW-0812">Transmembrane</keyword>
<dbReference type="OrthoDB" id="6349241at2759"/>
<dbReference type="GeneID" id="119726604"/>
<dbReference type="PANTHER" id="PTHR11360:SF303">
    <property type="entry name" value="MAJOR FACILITATOR SUPERFAMILY (MFS) PROFILE DOMAIN-CONTAINING PROTEIN"/>
    <property type="match status" value="1"/>
</dbReference>
<reference evidence="5" key="1">
    <citation type="submission" date="2022-11" db="UniProtKB">
        <authorList>
            <consortium name="EnsemblMetazoa"/>
        </authorList>
    </citation>
    <scope>IDENTIFICATION</scope>
</reference>
<feature type="transmembrane region" description="Helical" evidence="3">
    <location>
        <begin position="415"/>
        <end position="437"/>
    </location>
</feature>
<feature type="transmembrane region" description="Helical" evidence="3">
    <location>
        <begin position="353"/>
        <end position="376"/>
    </location>
</feature>
<keyword evidence="3" id="KW-1133">Transmembrane helix</keyword>
<comment type="subcellular location">
    <subcellularLocation>
        <location evidence="1">Membrane</location>
        <topology evidence="1">Multi-pass membrane protein</topology>
    </subcellularLocation>
</comment>
<dbReference type="PROSITE" id="PS50850">
    <property type="entry name" value="MFS"/>
    <property type="match status" value="1"/>
</dbReference>
<evidence type="ECO:0000256" key="2">
    <source>
        <dbReference type="SAM" id="MobiDB-lite"/>
    </source>
</evidence>
<protein>
    <recommendedName>
        <fullName evidence="4">Major facilitator superfamily (MFS) profile domain-containing protein</fullName>
    </recommendedName>
</protein>
<feature type="transmembrane region" description="Helical" evidence="3">
    <location>
        <begin position="296"/>
        <end position="314"/>
    </location>
</feature>
<feature type="region of interest" description="Disordered" evidence="2">
    <location>
        <begin position="206"/>
        <end position="230"/>
    </location>
</feature>
<dbReference type="SUPFAM" id="SSF103473">
    <property type="entry name" value="MFS general substrate transporter"/>
    <property type="match status" value="1"/>
</dbReference>
<dbReference type="GO" id="GO:0016020">
    <property type="term" value="C:membrane"/>
    <property type="evidence" value="ECO:0007669"/>
    <property type="project" value="UniProtKB-SubCell"/>
</dbReference>
<dbReference type="RefSeq" id="XP_038054274.1">
    <property type="nucleotide sequence ID" value="XM_038198346.1"/>
</dbReference>
<evidence type="ECO:0000259" key="4">
    <source>
        <dbReference type="PROSITE" id="PS50850"/>
    </source>
</evidence>
<evidence type="ECO:0000313" key="6">
    <source>
        <dbReference type="Proteomes" id="UP000887568"/>
    </source>
</evidence>
<dbReference type="InterPro" id="IPR036259">
    <property type="entry name" value="MFS_trans_sf"/>
</dbReference>